<keyword evidence="4" id="KW-1185">Reference proteome</keyword>
<dbReference type="InterPro" id="IPR011761">
    <property type="entry name" value="ATP-grasp"/>
</dbReference>
<dbReference type="Proteomes" id="UP000295680">
    <property type="component" value="Unassembled WGS sequence"/>
</dbReference>
<accession>A0A4R2JP24</accession>
<dbReference type="OrthoDB" id="164032at2"/>
<dbReference type="Gene3D" id="3.30.470.20">
    <property type="entry name" value="ATP-grasp fold, B domain"/>
    <property type="match status" value="1"/>
</dbReference>
<evidence type="ECO:0000313" key="4">
    <source>
        <dbReference type="Proteomes" id="UP000295680"/>
    </source>
</evidence>
<reference evidence="3 4" key="1">
    <citation type="submission" date="2019-03" db="EMBL/GenBank/DDBJ databases">
        <title>Genomic Encyclopedia of Type Strains, Phase IV (KMG-IV): sequencing the most valuable type-strain genomes for metagenomic binning, comparative biology and taxonomic classification.</title>
        <authorList>
            <person name="Goeker M."/>
        </authorList>
    </citation>
    <scope>NUCLEOTIDE SEQUENCE [LARGE SCALE GENOMIC DNA]</scope>
    <source>
        <strain evidence="3 4">DSM 45934</strain>
    </source>
</reference>
<organism evidence="3 4">
    <name type="scientific">Actinocrispum wychmicini</name>
    <dbReference type="NCBI Taxonomy" id="1213861"/>
    <lineage>
        <taxon>Bacteria</taxon>
        <taxon>Bacillati</taxon>
        <taxon>Actinomycetota</taxon>
        <taxon>Actinomycetes</taxon>
        <taxon>Pseudonocardiales</taxon>
        <taxon>Pseudonocardiaceae</taxon>
        <taxon>Actinocrispum</taxon>
    </lineage>
</organism>
<sequence length="447" mass="49291">MSDTIDLVVPNIAEFNLRHPRLTLDPATVDSFQLFGRAMADQSVFWSRERRVQVLPTTVDMQWFADVHEAMGLRSPPLICPTFRSGRIIEDMLDDAAAMAALRRHLADHKRVQFVSWGATEDLYRLAAAVRGFGHEVLLDVPAENQYWTSLYLDSKASCLDLANQIPGVRVAPGVTVDSWHELRGILEMMRANGDTAIVRGFYGTAGEGSAVVQPEPGALDEFWRVLRDDPLLRMFPLLVQKYLPHHHDFGNPAVDMLIADDGIADLVLSIMTVDIHRFVSVNIGAGLLPSAIADEITDISRQVAAAARRLGFRGWFGIDFLADERGDIHVTEFNARRTGGTQWIPLLDSWQPARDAVAHAQHAIPVPASAPPNLGYPDLRPAFQRLRHQGFLALPVATRLLSHRKRSYGFVTLGADAATAESYADTVRDAIESSLTSSAGFDGSLT</sequence>
<dbReference type="RefSeq" id="WP_132113272.1">
    <property type="nucleotide sequence ID" value="NZ_SLWS01000002.1"/>
</dbReference>
<evidence type="ECO:0000256" key="1">
    <source>
        <dbReference type="PROSITE-ProRule" id="PRU00409"/>
    </source>
</evidence>
<comment type="caution">
    <text evidence="3">The sequence shown here is derived from an EMBL/GenBank/DDBJ whole genome shotgun (WGS) entry which is preliminary data.</text>
</comment>
<feature type="domain" description="ATP-grasp" evidence="2">
    <location>
        <begin position="161"/>
        <end position="366"/>
    </location>
</feature>
<keyword evidence="1" id="KW-0547">Nucleotide-binding</keyword>
<dbReference type="AlphaFoldDB" id="A0A4R2JP24"/>
<proteinExistence type="predicted"/>
<dbReference type="GO" id="GO:0046872">
    <property type="term" value="F:metal ion binding"/>
    <property type="evidence" value="ECO:0007669"/>
    <property type="project" value="InterPro"/>
</dbReference>
<protein>
    <recommendedName>
        <fullName evidence="2">ATP-grasp domain-containing protein</fullName>
    </recommendedName>
</protein>
<dbReference type="EMBL" id="SLWS01000002">
    <property type="protein sequence ID" value="TCO61893.1"/>
    <property type="molecule type" value="Genomic_DNA"/>
</dbReference>
<evidence type="ECO:0000313" key="3">
    <source>
        <dbReference type="EMBL" id="TCO61893.1"/>
    </source>
</evidence>
<dbReference type="PROSITE" id="PS50975">
    <property type="entry name" value="ATP_GRASP"/>
    <property type="match status" value="1"/>
</dbReference>
<evidence type="ECO:0000259" key="2">
    <source>
        <dbReference type="PROSITE" id="PS50975"/>
    </source>
</evidence>
<dbReference type="GO" id="GO:0005524">
    <property type="term" value="F:ATP binding"/>
    <property type="evidence" value="ECO:0007669"/>
    <property type="project" value="UniProtKB-UniRule"/>
</dbReference>
<gene>
    <name evidence="3" type="ORF">EV192_10230</name>
</gene>
<dbReference type="SUPFAM" id="SSF56059">
    <property type="entry name" value="Glutathione synthetase ATP-binding domain-like"/>
    <property type="match status" value="1"/>
</dbReference>
<keyword evidence="1" id="KW-0067">ATP-binding</keyword>
<name>A0A4R2JP24_9PSEU</name>